<dbReference type="EMBL" id="CP061281">
    <property type="protein sequence ID" value="QNS05139.1"/>
    <property type="molecule type" value="Genomic_DNA"/>
</dbReference>
<dbReference type="Proteomes" id="UP000516428">
    <property type="component" value="Chromosome"/>
</dbReference>
<name>A0A7H1B8T4_9ACTN</name>
<evidence type="ECO:0000313" key="2">
    <source>
        <dbReference type="Proteomes" id="UP000516428"/>
    </source>
</evidence>
<dbReference type="RefSeq" id="WP_188337838.1">
    <property type="nucleotide sequence ID" value="NZ_CP061281.1"/>
</dbReference>
<proteinExistence type="predicted"/>
<reference evidence="1 2" key="1">
    <citation type="submission" date="2020-09" db="EMBL/GenBank/DDBJ databases">
        <title>A novel species.</title>
        <authorList>
            <person name="Gao J."/>
        </authorList>
    </citation>
    <scope>NUCLEOTIDE SEQUENCE [LARGE SCALE GENOMIC DNA]</scope>
    <source>
        <strain evidence="1 2">CRXT-Y-14</strain>
    </source>
</reference>
<dbReference type="KEGG" id="sxn:IAG42_17060"/>
<accession>A0A7H1B8T4</accession>
<sequence>MNVTSSQWRDNPRLAQWLAAQEEAFSAWRQATAGTWDFSPASLDRLEEVLMSRYASAEEAEAAHEDPFMTVAVWYLGETVRRAHPDAVWSCSPTPGEGLYARTTPLLTYAVETLDDDVREEIEEREEEYDEILPLRDPTEDIQALHVSDRHLREALEEFAEFQEYLDSAAG</sequence>
<evidence type="ECO:0000313" key="1">
    <source>
        <dbReference type="EMBL" id="QNS05139.1"/>
    </source>
</evidence>
<gene>
    <name evidence="1" type="ORF">IAG42_17060</name>
</gene>
<organism evidence="1 2">
    <name type="scientific">Streptomyces xanthii</name>
    <dbReference type="NCBI Taxonomy" id="2768069"/>
    <lineage>
        <taxon>Bacteria</taxon>
        <taxon>Bacillati</taxon>
        <taxon>Actinomycetota</taxon>
        <taxon>Actinomycetes</taxon>
        <taxon>Kitasatosporales</taxon>
        <taxon>Streptomycetaceae</taxon>
        <taxon>Streptomyces</taxon>
    </lineage>
</organism>
<dbReference type="AlphaFoldDB" id="A0A7H1B8T4"/>
<keyword evidence="2" id="KW-1185">Reference proteome</keyword>
<protein>
    <submittedName>
        <fullName evidence="1">Uncharacterized protein</fullName>
    </submittedName>
</protein>